<dbReference type="GeneID" id="81475329"/>
<evidence type="ECO:0000313" key="7">
    <source>
        <dbReference type="EMBL" id="MBF0871474.1"/>
    </source>
</evidence>
<proteinExistence type="inferred from homology"/>
<evidence type="ECO:0000259" key="6">
    <source>
        <dbReference type="Pfam" id="PF02900"/>
    </source>
</evidence>
<dbReference type="SUPFAM" id="SSF53213">
    <property type="entry name" value="LigB-like"/>
    <property type="match status" value="1"/>
</dbReference>
<dbReference type="GO" id="GO:0008198">
    <property type="term" value="F:ferrous iron binding"/>
    <property type="evidence" value="ECO:0007669"/>
    <property type="project" value="InterPro"/>
</dbReference>
<comment type="cofactor">
    <cofactor evidence="1">
        <name>Zn(2+)</name>
        <dbReference type="ChEBI" id="CHEBI:29105"/>
    </cofactor>
</comment>
<dbReference type="EMBL" id="JABCQN010000005">
    <property type="protein sequence ID" value="MBF0871474.1"/>
    <property type="molecule type" value="Genomic_DNA"/>
</dbReference>
<dbReference type="AlphaFoldDB" id="A0A9Q2INK3"/>
<dbReference type="Proteomes" id="UP000661006">
    <property type="component" value="Unassembled WGS sequence"/>
</dbReference>
<accession>A0A9Q2INK3</accession>
<gene>
    <name evidence="7" type="ORF">HKD32_11520</name>
</gene>
<dbReference type="InterPro" id="IPR004183">
    <property type="entry name" value="Xdiol_dOase_suB"/>
</dbReference>
<comment type="caution">
    <text evidence="7">The sequence shown here is derived from an EMBL/GenBank/DDBJ whole genome shotgun (WGS) entry which is preliminary data.</text>
</comment>
<evidence type="ECO:0000313" key="8">
    <source>
        <dbReference type="Proteomes" id="UP000661006"/>
    </source>
</evidence>
<dbReference type="GO" id="GO:0016702">
    <property type="term" value="F:oxidoreductase activity, acting on single donors with incorporation of molecular oxygen, incorporation of two atoms of oxygen"/>
    <property type="evidence" value="ECO:0007669"/>
    <property type="project" value="UniProtKB-ARBA"/>
</dbReference>
<keyword evidence="4" id="KW-0862">Zinc</keyword>
<comment type="similarity">
    <text evidence="2">Belongs to the DODA-type extradiol aromatic ring-opening dioxygenase family.</text>
</comment>
<reference evidence="7" key="1">
    <citation type="submission" date="2020-04" db="EMBL/GenBank/DDBJ databases">
        <authorList>
            <person name="Sombolestani A."/>
        </authorList>
    </citation>
    <scope>NUCLEOTIDE SEQUENCE</scope>
    <source>
        <strain evidence="7">R71697</strain>
    </source>
</reference>
<evidence type="ECO:0000256" key="5">
    <source>
        <dbReference type="ARBA" id="ARBA00023002"/>
    </source>
</evidence>
<evidence type="ECO:0000256" key="3">
    <source>
        <dbReference type="ARBA" id="ARBA00022723"/>
    </source>
</evidence>
<organism evidence="7 8">
    <name type="scientific">Gluconobacter japonicus</name>
    <dbReference type="NCBI Taxonomy" id="376620"/>
    <lineage>
        <taxon>Bacteria</taxon>
        <taxon>Pseudomonadati</taxon>
        <taxon>Pseudomonadota</taxon>
        <taxon>Alphaproteobacteria</taxon>
        <taxon>Acetobacterales</taxon>
        <taxon>Acetobacteraceae</taxon>
        <taxon>Gluconobacter</taxon>
    </lineage>
</organism>
<dbReference type="PANTHER" id="PTHR30096:SF0">
    <property type="entry name" value="4,5-DOPA DIOXYGENASE EXTRADIOL-LIKE PROTEIN"/>
    <property type="match status" value="1"/>
</dbReference>
<dbReference type="RefSeq" id="WP_061929372.1">
    <property type="nucleotide sequence ID" value="NZ_JABCQN010000005.1"/>
</dbReference>
<dbReference type="PANTHER" id="PTHR30096">
    <property type="entry name" value="4,5-DOPA DIOXYGENASE EXTRADIOL-LIKE PROTEIN"/>
    <property type="match status" value="1"/>
</dbReference>
<dbReference type="InterPro" id="IPR014436">
    <property type="entry name" value="Extradiol_dOase_DODA"/>
</dbReference>
<dbReference type="CDD" id="cd07363">
    <property type="entry name" value="45_DOPA_Dioxygenase"/>
    <property type="match status" value="1"/>
</dbReference>
<dbReference type="Pfam" id="PF02900">
    <property type="entry name" value="LigB"/>
    <property type="match status" value="1"/>
</dbReference>
<dbReference type="PIRSF" id="PIRSF006157">
    <property type="entry name" value="Doxgns_DODA"/>
    <property type="match status" value="1"/>
</dbReference>
<feature type="domain" description="Extradiol ring-cleavage dioxygenase class III enzyme subunit B" evidence="6">
    <location>
        <begin position="51"/>
        <end position="252"/>
    </location>
</feature>
<reference evidence="7" key="2">
    <citation type="submission" date="2020-11" db="EMBL/GenBank/DDBJ databases">
        <title>Description of novel Gluconobacter species.</title>
        <authorList>
            <person name="Cleenwerck I."/>
            <person name="Cnockaert M."/>
            <person name="Borremans W."/>
            <person name="Wieme A.D."/>
            <person name="De Vuyst L."/>
            <person name="Vandamme P."/>
        </authorList>
    </citation>
    <scope>NUCLEOTIDE SEQUENCE</scope>
    <source>
        <strain evidence="7">R71697</strain>
    </source>
</reference>
<protein>
    <submittedName>
        <fullName evidence="7">Dioxygenase</fullName>
    </submittedName>
</protein>
<name>A0A9Q2INK3_GLUJA</name>
<evidence type="ECO:0000256" key="4">
    <source>
        <dbReference type="ARBA" id="ARBA00022833"/>
    </source>
</evidence>
<dbReference type="Gene3D" id="3.40.830.10">
    <property type="entry name" value="LigB-like"/>
    <property type="match status" value="1"/>
</dbReference>
<evidence type="ECO:0000256" key="2">
    <source>
        <dbReference type="ARBA" id="ARBA00007581"/>
    </source>
</evidence>
<dbReference type="GO" id="GO:0008270">
    <property type="term" value="F:zinc ion binding"/>
    <property type="evidence" value="ECO:0007669"/>
    <property type="project" value="InterPro"/>
</dbReference>
<sequence length="274" mass="30583">MVGISEQTVAVKRQPVLFIPHGGGPCFFMDWPHVWDRMGAHLRDIGKTLPRRPSAIVVVSGHWETDRPTVTTGKAPPLIYDYYGFPEHTYALQYPAPGSPEVAHRMRRLLEDAGIASDENDQRGFDHGVFIPFLLAFPEAEIPVVELSLPRHASAVDVMAIGEALAPLRDENILLVGTGMSYHNLRRFLRPDKEADEHSRQFNTWLHQAVTSFPSQRASALASWKDAPFAKECHPEAEHLLPLMFVAGAARTEPAHRDYNDTVMGKALSGFRFG</sequence>
<keyword evidence="7" id="KW-0223">Dioxygenase</keyword>
<keyword evidence="3" id="KW-0479">Metal-binding</keyword>
<keyword evidence="5" id="KW-0560">Oxidoreductase</keyword>
<evidence type="ECO:0000256" key="1">
    <source>
        <dbReference type="ARBA" id="ARBA00001947"/>
    </source>
</evidence>